<dbReference type="EMBL" id="WVRA01000015">
    <property type="protein sequence ID" value="NOE20862.1"/>
    <property type="molecule type" value="Genomic_DNA"/>
</dbReference>
<dbReference type="Gene3D" id="1.10.1040.20">
    <property type="entry name" value="ProC-like, C-terminal domain"/>
    <property type="match status" value="1"/>
</dbReference>
<organism evidence="3 4">
    <name type="scientific">Ruegeria atlantica</name>
    <dbReference type="NCBI Taxonomy" id="81569"/>
    <lineage>
        <taxon>Bacteria</taxon>
        <taxon>Pseudomonadati</taxon>
        <taxon>Pseudomonadota</taxon>
        <taxon>Alphaproteobacteria</taxon>
        <taxon>Rhodobacterales</taxon>
        <taxon>Roseobacteraceae</taxon>
        <taxon>Ruegeria</taxon>
    </lineage>
</organism>
<evidence type="ECO:0000259" key="1">
    <source>
        <dbReference type="Pfam" id="PF10727"/>
    </source>
</evidence>
<dbReference type="Pfam" id="PF10728">
    <property type="entry name" value="DUF2520"/>
    <property type="match status" value="1"/>
</dbReference>
<dbReference type="InterPro" id="IPR008927">
    <property type="entry name" value="6-PGluconate_DH-like_C_sf"/>
</dbReference>
<dbReference type="InterPro" id="IPR018931">
    <property type="entry name" value="DUF2520"/>
</dbReference>
<dbReference type="Gene3D" id="3.40.50.720">
    <property type="entry name" value="NAD(P)-binding Rossmann-like Domain"/>
    <property type="match status" value="1"/>
</dbReference>
<dbReference type="PANTHER" id="PTHR40459">
    <property type="entry name" value="CONSERVED HYPOTHETICAL ALANINE AND LEUCINE RICH PROTEIN"/>
    <property type="match status" value="1"/>
</dbReference>
<dbReference type="SUPFAM" id="SSF48179">
    <property type="entry name" value="6-phosphogluconate dehydrogenase C-terminal domain-like"/>
    <property type="match status" value="1"/>
</dbReference>
<accession>A0AA91BTK9</accession>
<dbReference type="Pfam" id="PF10727">
    <property type="entry name" value="Rossmann-like"/>
    <property type="match status" value="1"/>
</dbReference>
<dbReference type="RefSeq" id="WP_171331935.1">
    <property type="nucleotide sequence ID" value="NZ_WVRA01000015.1"/>
</dbReference>
<sequence length="281" mass="29650">MTEIKINVVGAGRVGKTLISLLDGTDGCRIQDILSTSFQSANEAAQLSKTGRVAASYADLRPADLWILSVPDTQISAVAHELKEAFENQEKTGKPSVAFHCSGYFPAEQLAPLRSLSWSLASVHPVLSFAEPQAAAAQFKEALCGLEGDEDAAAFIQPLLEGLGATCFPIRSESKSLYHAAAVISNNFAVVLQAIAREAWAEAGVPDETARKLNTGLLSSTVENVDLLGPQSALTGPAARGDSEVVAQQGADVAAWHRDAGEIYKQMSLLAQKLKATGCTK</sequence>
<evidence type="ECO:0000313" key="3">
    <source>
        <dbReference type="EMBL" id="NOE20862.1"/>
    </source>
</evidence>
<dbReference type="InterPro" id="IPR037108">
    <property type="entry name" value="TM1727-like_C_sf"/>
</dbReference>
<name>A0AA91BTK9_9RHOB</name>
<dbReference type="SUPFAM" id="SSF51735">
    <property type="entry name" value="NAD(P)-binding Rossmann-fold domains"/>
    <property type="match status" value="1"/>
</dbReference>
<proteinExistence type="predicted"/>
<reference evidence="3" key="1">
    <citation type="submission" date="2019-12" db="EMBL/GenBank/DDBJ databases">
        <title>Ruegeria JWLKs population differentiation of coral mucus and skeleton niches.</title>
        <authorList>
            <person name="Luo D."/>
        </authorList>
    </citation>
    <scope>NUCLEOTIDE SEQUENCE</scope>
    <source>
        <strain evidence="3">HKCCD6181</strain>
    </source>
</reference>
<gene>
    <name evidence="3" type="ORF">GS634_22250</name>
</gene>
<evidence type="ECO:0000313" key="4">
    <source>
        <dbReference type="Proteomes" id="UP000597886"/>
    </source>
</evidence>
<evidence type="ECO:0000259" key="2">
    <source>
        <dbReference type="Pfam" id="PF10728"/>
    </source>
</evidence>
<dbReference type="InterPro" id="IPR036291">
    <property type="entry name" value="NAD(P)-bd_dom_sf"/>
</dbReference>
<comment type="caution">
    <text evidence="3">The sequence shown here is derived from an EMBL/GenBank/DDBJ whole genome shotgun (WGS) entry which is preliminary data.</text>
</comment>
<dbReference type="InterPro" id="IPR019665">
    <property type="entry name" value="OxRdtase/DH_put_Rossmann_dom"/>
</dbReference>
<dbReference type="AlphaFoldDB" id="A0AA91BTK9"/>
<feature type="domain" description="Putative oxidoreductase/dehydrogenase Rossmann-like" evidence="1">
    <location>
        <begin position="4"/>
        <end position="115"/>
    </location>
</feature>
<dbReference type="PANTHER" id="PTHR40459:SF1">
    <property type="entry name" value="CONSERVED HYPOTHETICAL ALANINE AND LEUCINE RICH PROTEIN"/>
    <property type="match status" value="1"/>
</dbReference>
<protein>
    <submittedName>
        <fullName evidence="3">DUF2520 domain-containing protein</fullName>
    </submittedName>
</protein>
<feature type="domain" description="DUF2520" evidence="2">
    <location>
        <begin position="143"/>
        <end position="269"/>
    </location>
</feature>
<dbReference type="Proteomes" id="UP000597886">
    <property type="component" value="Unassembled WGS sequence"/>
</dbReference>